<evidence type="ECO:0000313" key="3">
    <source>
        <dbReference type="Ensembl" id="ENSKMAP00000016086.1"/>
    </source>
</evidence>
<dbReference type="PANTHER" id="PTHR45784">
    <property type="entry name" value="C-TYPE LECTIN DOMAIN FAMILY 20 MEMBER A-RELATED"/>
    <property type="match status" value="1"/>
</dbReference>
<proteinExistence type="predicted"/>
<sequence length="211" mass="24157">MGYILRKLLARIRQNGPGIWLFGFAIEKYRQDFSRQTKTSLPEPKQLLFVNLAPLMLALASYLQFLISPRILCKQDALPPSLLKFCSGFWLWCHPKVDIGPHLTKAFNPPPPSGHCDLASVRNEAENQKVKELIPSTGINWIGLYRDTWKWSDGSSSSFRYWRGLEPNDNMEHCAAIYFQDSGRWEDWNCDKKNAFICQNGKAPLLSGCFS</sequence>
<dbReference type="Gene3D" id="3.10.100.10">
    <property type="entry name" value="Mannose-Binding Protein A, subunit A"/>
    <property type="match status" value="1"/>
</dbReference>
<dbReference type="PROSITE" id="PS00615">
    <property type="entry name" value="C_TYPE_LECTIN_1"/>
    <property type="match status" value="1"/>
</dbReference>
<organism evidence="3 4">
    <name type="scientific">Kryptolebias marmoratus</name>
    <name type="common">Mangrove killifish</name>
    <name type="synonym">Rivulus marmoratus</name>
    <dbReference type="NCBI Taxonomy" id="37003"/>
    <lineage>
        <taxon>Eukaryota</taxon>
        <taxon>Metazoa</taxon>
        <taxon>Chordata</taxon>
        <taxon>Craniata</taxon>
        <taxon>Vertebrata</taxon>
        <taxon>Euteleostomi</taxon>
        <taxon>Actinopterygii</taxon>
        <taxon>Neopterygii</taxon>
        <taxon>Teleostei</taxon>
        <taxon>Neoteleostei</taxon>
        <taxon>Acanthomorphata</taxon>
        <taxon>Ovalentaria</taxon>
        <taxon>Atherinomorphae</taxon>
        <taxon>Cyprinodontiformes</taxon>
        <taxon>Rivulidae</taxon>
        <taxon>Kryptolebias</taxon>
    </lineage>
</organism>
<keyword evidence="1" id="KW-1015">Disulfide bond</keyword>
<accession>A0A3Q3AIH8</accession>
<dbReference type="InterPro" id="IPR001304">
    <property type="entry name" value="C-type_lectin-like"/>
</dbReference>
<dbReference type="Pfam" id="PF00059">
    <property type="entry name" value="Lectin_C"/>
    <property type="match status" value="1"/>
</dbReference>
<dbReference type="SMART" id="SM00034">
    <property type="entry name" value="CLECT"/>
    <property type="match status" value="1"/>
</dbReference>
<dbReference type="PANTHER" id="PTHR45784:SF3">
    <property type="entry name" value="C-TYPE LECTIN DOMAIN FAMILY 4 MEMBER K-LIKE-RELATED"/>
    <property type="match status" value="1"/>
</dbReference>
<dbReference type="Ensembl" id="ENSKMAT00000016317.1">
    <property type="protein sequence ID" value="ENSKMAP00000016086.1"/>
    <property type="gene ID" value="ENSKMAG00000012017.1"/>
</dbReference>
<evidence type="ECO:0000313" key="4">
    <source>
        <dbReference type="Proteomes" id="UP000264800"/>
    </source>
</evidence>
<evidence type="ECO:0000259" key="2">
    <source>
        <dbReference type="PROSITE" id="PS50041"/>
    </source>
</evidence>
<feature type="domain" description="C-type lectin" evidence="2">
    <location>
        <begin position="118"/>
        <end position="199"/>
    </location>
</feature>
<dbReference type="InterPro" id="IPR016186">
    <property type="entry name" value="C-type_lectin-like/link_sf"/>
</dbReference>
<dbReference type="Proteomes" id="UP000264800">
    <property type="component" value="Unplaced"/>
</dbReference>
<name>A0A3Q3AIH8_KRYMA</name>
<evidence type="ECO:0000256" key="1">
    <source>
        <dbReference type="ARBA" id="ARBA00023157"/>
    </source>
</evidence>
<dbReference type="InterPro" id="IPR016187">
    <property type="entry name" value="CTDL_fold"/>
</dbReference>
<dbReference type="SUPFAM" id="SSF56436">
    <property type="entry name" value="C-type lectin-like"/>
    <property type="match status" value="1"/>
</dbReference>
<keyword evidence="4" id="KW-1185">Reference proteome</keyword>
<dbReference type="PROSITE" id="PS50041">
    <property type="entry name" value="C_TYPE_LECTIN_2"/>
    <property type="match status" value="1"/>
</dbReference>
<protein>
    <recommendedName>
        <fullName evidence="2">C-type lectin domain-containing protein</fullName>
    </recommendedName>
</protein>
<dbReference type="AlphaFoldDB" id="A0A3Q3AIH8"/>
<dbReference type="InterPro" id="IPR018378">
    <property type="entry name" value="C-type_lectin_CS"/>
</dbReference>
<reference evidence="3" key="2">
    <citation type="submission" date="2025-09" db="UniProtKB">
        <authorList>
            <consortium name="Ensembl"/>
        </authorList>
    </citation>
    <scope>IDENTIFICATION</scope>
</reference>
<dbReference type="GeneTree" id="ENSGT01100000263473"/>
<reference evidence="3" key="1">
    <citation type="submission" date="2025-08" db="UniProtKB">
        <authorList>
            <consortium name="Ensembl"/>
        </authorList>
    </citation>
    <scope>IDENTIFICATION</scope>
</reference>